<gene>
    <name evidence="1" type="ORF">A1O1_05696</name>
</gene>
<organism evidence="1 2">
    <name type="scientific">Capronia coronata CBS 617.96</name>
    <dbReference type="NCBI Taxonomy" id="1182541"/>
    <lineage>
        <taxon>Eukaryota</taxon>
        <taxon>Fungi</taxon>
        <taxon>Dikarya</taxon>
        <taxon>Ascomycota</taxon>
        <taxon>Pezizomycotina</taxon>
        <taxon>Eurotiomycetes</taxon>
        <taxon>Chaetothyriomycetidae</taxon>
        <taxon>Chaetothyriales</taxon>
        <taxon>Herpotrichiellaceae</taxon>
        <taxon>Capronia</taxon>
    </lineage>
</organism>
<accession>W9XXV4</accession>
<dbReference type="Gene3D" id="2.60.120.620">
    <property type="entry name" value="q2cbj1_9rhob like domain"/>
    <property type="match status" value="1"/>
</dbReference>
<name>W9XXV4_9EURO</name>
<evidence type="ECO:0000313" key="2">
    <source>
        <dbReference type="Proteomes" id="UP000019484"/>
    </source>
</evidence>
<keyword evidence="2" id="KW-1185">Reference proteome</keyword>
<dbReference type="SUPFAM" id="SSF51197">
    <property type="entry name" value="Clavaminate synthase-like"/>
    <property type="match status" value="1"/>
</dbReference>
<dbReference type="Pfam" id="PF05721">
    <property type="entry name" value="PhyH"/>
    <property type="match status" value="1"/>
</dbReference>
<dbReference type="GeneID" id="19160569"/>
<protein>
    <recommendedName>
        <fullName evidence="3">Phytanoyl-CoA dioxygenase</fullName>
    </recommendedName>
</protein>
<evidence type="ECO:0008006" key="3">
    <source>
        <dbReference type="Google" id="ProtNLM"/>
    </source>
</evidence>
<dbReference type="EMBL" id="AMWN01000005">
    <property type="protein sequence ID" value="EXJ85332.1"/>
    <property type="molecule type" value="Genomic_DNA"/>
</dbReference>
<evidence type="ECO:0000313" key="1">
    <source>
        <dbReference type="EMBL" id="EXJ85332.1"/>
    </source>
</evidence>
<dbReference type="AlphaFoldDB" id="W9XXV4"/>
<comment type="caution">
    <text evidence="1">The sequence shown here is derived from an EMBL/GenBank/DDBJ whole genome shotgun (WGS) entry which is preliminary data.</text>
</comment>
<sequence length="307" mass="34569">MGSMMETPKVPVFDARSVTPEEVVQGLIHAGGAVIRNAMDVEDVHQIEKDIRPWLEKDKPWKEGGFFPVETRRAYGLAGKSKTFIEKMVKQETFQKVCDIILSKTSPAWVGQKREVSTSKPQLNTTIAFSIGPGAHRQELHRDDMIHHNYPLKGITASEFTFDREVGIGWFVAGKKTTRANGATRFIPGSHLWDSELPPDESQAFYAELEPGDGFVMLSSCFHAGSANTTTDEERLLYCCFMTKGYLRQEENQYLASDPQVLKQMYDKETLKLIGYNLSAPFLGWVNQLPPLKVLFGAELEEAEDLF</sequence>
<dbReference type="Proteomes" id="UP000019484">
    <property type="component" value="Unassembled WGS sequence"/>
</dbReference>
<dbReference type="eggNOG" id="ENOG502RUKM">
    <property type="taxonomic scope" value="Eukaryota"/>
</dbReference>
<dbReference type="InterPro" id="IPR008775">
    <property type="entry name" value="Phytyl_CoA_dOase-like"/>
</dbReference>
<reference evidence="1 2" key="1">
    <citation type="submission" date="2013-03" db="EMBL/GenBank/DDBJ databases">
        <title>The Genome Sequence of Capronia coronata CBS 617.96.</title>
        <authorList>
            <consortium name="The Broad Institute Genomics Platform"/>
            <person name="Cuomo C."/>
            <person name="de Hoog S."/>
            <person name="Gorbushina A."/>
            <person name="Walker B."/>
            <person name="Young S.K."/>
            <person name="Zeng Q."/>
            <person name="Gargeya S."/>
            <person name="Fitzgerald M."/>
            <person name="Haas B."/>
            <person name="Abouelleil A."/>
            <person name="Allen A.W."/>
            <person name="Alvarado L."/>
            <person name="Arachchi H.M."/>
            <person name="Berlin A.M."/>
            <person name="Chapman S.B."/>
            <person name="Gainer-Dewar J."/>
            <person name="Goldberg J."/>
            <person name="Griggs A."/>
            <person name="Gujja S."/>
            <person name="Hansen M."/>
            <person name="Howarth C."/>
            <person name="Imamovic A."/>
            <person name="Ireland A."/>
            <person name="Larimer J."/>
            <person name="McCowan C."/>
            <person name="Murphy C."/>
            <person name="Pearson M."/>
            <person name="Poon T.W."/>
            <person name="Priest M."/>
            <person name="Roberts A."/>
            <person name="Saif S."/>
            <person name="Shea T."/>
            <person name="Sisk P."/>
            <person name="Sykes S."/>
            <person name="Wortman J."/>
            <person name="Nusbaum C."/>
            <person name="Birren B."/>
        </authorList>
    </citation>
    <scope>NUCLEOTIDE SEQUENCE [LARGE SCALE GENOMIC DNA]</scope>
    <source>
        <strain evidence="1 2">CBS 617.96</strain>
    </source>
</reference>
<proteinExistence type="predicted"/>
<dbReference type="STRING" id="1182541.W9XXV4"/>
<dbReference type="HOGENOM" id="CLU_047725_0_1_1"/>
<dbReference type="RefSeq" id="XP_007724770.1">
    <property type="nucleotide sequence ID" value="XM_007726580.1"/>
</dbReference>
<dbReference type="OrthoDB" id="445007at2759"/>